<dbReference type="Pfam" id="PF13561">
    <property type="entry name" value="adh_short_C2"/>
    <property type="match status" value="1"/>
</dbReference>
<keyword evidence="4" id="KW-1185">Reference proteome</keyword>
<dbReference type="Proteomes" id="UP000436016">
    <property type="component" value="Unassembled WGS sequence"/>
</dbReference>
<dbReference type="PRINTS" id="PR00080">
    <property type="entry name" value="SDRFAMILY"/>
</dbReference>
<dbReference type="CDD" id="cd05233">
    <property type="entry name" value="SDR_c"/>
    <property type="match status" value="1"/>
</dbReference>
<proteinExistence type="inferred from homology"/>
<dbReference type="GO" id="GO:0016616">
    <property type="term" value="F:oxidoreductase activity, acting on the CH-OH group of donors, NAD or NADP as acceptor"/>
    <property type="evidence" value="ECO:0007669"/>
    <property type="project" value="TreeGrafter"/>
</dbReference>
<evidence type="ECO:0000256" key="1">
    <source>
        <dbReference type="ARBA" id="ARBA00006484"/>
    </source>
</evidence>
<dbReference type="PRINTS" id="PR00081">
    <property type="entry name" value="GDHRDH"/>
</dbReference>
<comment type="caution">
    <text evidence="3">The sequence shown here is derived from an EMBL/GenBank/DDBJ whole genome shotgun (WGS) entry which is preliminary data.</text>
</comment>
<name>A0A6B0TUZ3_9RHOB</name>
<comment type="similarity">
    <text evidence="1">Belongs to the short-chain dehydrogenases/reductases (SDR) family.</text>
</comment>
<evidence type="ECO:0000313" key="3">
    <source>
        <dbReference type="EMBL" id="MXU65032.1"/>
    </source>
</evidence>
<dbReference type="InterPro" id="IPR002347">
    <property type="entry name" value="SDR_fam"/>
</dbReference>
<dbReference type="InterPro" id="IPR036291">
    <property type="entry name" value="NAD(P)-bd_dom_sf"/>
</dbReference>
<reference evidence="3 4" key="1">
    <citation type="submission" date="2019-12" db="EMBL/GenBank/DDBJ databases">
        <title>Strain KN286 was isolated from seawater, which was collected from Caroline Seamount in the tropical western Pacific.</title>
        <authorList>
            <person name="Wang Q."/>
        </authorList>
    </citation>
    <scope>NUCLEOTIDE SEQUENCE [LARGE SCALE GENOMIC DNA]</scope>
    <source>
        <strain evidence="3 4">KN286</strain>
    </source>
</reference>
<dbReference type="PANTHER" id="PTHR42760">
    <property type="entry name" value="SHORT-CHAIN DEHYDROGENASES/REDUCTASES FAMILY MEMBER"/>
    <property type="match status" value="1"/>
</dbReference>
<keyword evidence="2" id="KW-0560">Oxidoreductase</keyword>
<protein>
    <submittedName>
        <fullName evidence="3">SDR family oxidoreductase</fullName>
    </submittedName>
</protein>
<dbReference type="EMBL" id="WUWG01000002">
    <property type="protein sequence ID" value="MXU65032.1"/>
    <property type="molecule type" value="Genomic_DNA"/>
</dbReference>
<dbReference type="RefSeq" id="WP_160853137.1">
    <property type="nucleotide sequence ID" value="NZ_WUWG01000002.1"/>
</dbReference>
<dbReference type="PANTHER" id="PTHR42760:SF133">
    <property type="entry name" value="3-OXOACYL-[ACYL-CARRIER-PROTEIN] REDUCTASE"/>
    <property type="match status" value="1"/>
</dbReference>
<gene>
    <name evidence="3" type="ORF">GSH16_06210</name>
</gene>
<dbReference type="FunFam" id="3.40.50.720:FF:000084">
    <property type="entry name" value="Short-chain dehydrogenase reductase"/>
    <property type="match status" value="1"/>
</dbReference>
<dbReference type="SUPFAM" id="SSF51735">
    <property type="entry name" value="NAD(P)-binding Rossmann-fold domains"/>
    <property type="match status" value="1"/>
</dbReference>
<accession>A0A6B0TUZ3</accession>
<organism evidence="3 4">
    <name type="scientific">Oceanomicrobium pacificus</name>
    <dbReference type="NCBI Taxonomy" id="2692916"/>
    <lineage>
        <taxon>Bacteria</taxon>
        <taxon>Pseudomonadati</taxon>
        <taxon>Pseudomonadota</taxon>
        <taxon>Alphaproteobacteria</taxon>
        <taxon>Rhodobacterales</taxon>
        <taxon>Paracoccaceae</taxon>
        <taxon>Oceanomicrobium</taxon>
    </lineage>
</organism>
<sequence length="247" mass="26396">MPANYPDLEGRTVFITGGAAGIGAAMVRGFAGQGARVAFVDIDEAAGTALAEETGAAFTPCDIRDVDRLEEIIAATGARFGPVRVLVNNAANDQRHDVEEVTPDYWRERLSINLDHVFFAARAARRQMGPEGGGAIINYGSTNWLVGGTGMIAYQAAKSAIHGITKGLCNEFGPDNIRVNCILPGWVMTERQLALWMDEDGARWLSERQALPGRISPENVADMALFLASDAAAMCSGQFFTVDGGMI</sequence>
<evidence type="ECO:0000256" key="2">
    <source>
        <dbReference type="ARBA" id="ARBA00023002"/>
    </source>
</evidence>
<evidence type="ECO:0000313" key="4">
    <source>
        <dbReference type="Proteomes" id="UP000436016"/>
    </source>
</evidence>
<dbReference type="AlphaFoldDB" id="A0A6B0TUZ3"/>
<dbReference type="Gene3D" id="3.40.50.720">
    <property type="entry name" value="NAD(P)-binding Rossmann-like Domain"/>
    <property type="match status" value="1"/>
</dbReference>